<name>A0ABQ9Y7C1_9EUKA</name>
<dbReference type="Proteomes" id="UP001281761">
    <property type="component" value="Unassembled WGS sequence"/>
</dbReference>
<feature type="compositionally biased region" description="Polar residues" evidence="1">
    <location>
        <begin position="128"/>
        <end position="137"/>
    </location>
</feature>
<evidence type="ECO:0000313" key="3">
    <source>
        <dbReference type="Proteomes" id="UP001281761"/>
    </source>
</evidence>
<feature type="region of interest" description="Disordered" evidence="1">
    <location>
        <begin position="61"/>
        <end position="137"/>
    </location>
</feature>
<feature type="region of interest" description="Disordered" evidence="1">
    <location>
        <begin position="1"/>
        <end position="20"/>
    </location>
</feature>
<feature type="compositionally biased region" description="Basic and acidic residues" evidence="1">
    <location>
        <begin position="68"/>
        <end position="93"/>
    </location>
</feature>
<evidence type="ECO:0000256" key="1">
    <source>
        <dbReference type="SAM" id="MobiDB-lite"/>
    </source>
</evidence>
<evidence type="ECO:0000313" key="2">
    <source>
        <dbReference type="EMBL" id="KAK2959641.1"/>
    </source>
</evidence>
<reference evidence="2 3" key="1">
    <citation type="journal article" date="2022" name="bioRxiv">
        <title>Genomics of Preaxostyla Flagellates Illuminates Evolutionary Transitions and the Path Towards Mitochondrial Loss.</title>
        <authorList>
            <person name="Novak L.V.F."/>
            <person name="Treitli S.C."/>
            <person name="Pyrih J."/>
            <person name="Halakuc P."/>
            <person name="Pipaliya S.V."/>
            <person name="Vacek V."/>
            <person name="Brzon O."/>
            <person name="Soukal P."/>
            <person name="Eme L."/>
            <person name="Dacks J.B."/>
            <person name="Karnkowska A."/>
            <person name="Elias M."/>
            <person name="Hampl V."/>
        </authorList>
    </citation>
    <scope>NUCLEOTIDE SEQUENCE [LARGE SCALE GENOMIC DNA]</scope>
    <source>
        <strain evidence="2">NAU3</strain>
        <tissue evidence="2">Gut</tissue>
    </source>
</reference>
<protein>
    <submittedName>
        <fullName evidence="2">Uncharacterized protein</fullName>
    </submittedName>
</protein>
<feature type="compositionally biased region" description="Basic residues" evidence="1">
    <location>
        <begin position="112"/>
        <end position="127"/>
    </location>
</feature>
<keyword evidence="3" id="KW-1185">Reference proteome</keyword>
<proteinExistence type="predicted"/>
<dbReference type="EMBL" id="JARBJD010000028">
    <property type="protein sequence ID" value="KAK2959641.1"/>
    <property type="molecule type" value="Genomic_DNA"/>
</dbReference>
<gene>
    <name evidence="2" type="ORF">BLNAU_5419</name>
</gene>
<organism evidence="2 3">
    <name type="scientific">Blattamonas nauphoetae</name>
    <dbReference type="NCBI Taxonomy" id="2049346"/>
    <lineage>
        <taxon>Eukaryota</taxon>
        <taxon>Metamonada</taxon>
        <taxon>Preaxostyla</taxon>
        <taxon>Oxymonadida</taxon>
        <taxon>Blattamonas</taxon>
    </lineage>
</organism>
<comment type="caution">
    <text evidence="2">The sequence shown here is derived from an EMBL/GenBank/DDBJ whole genome shotgun (WGS) entry which is preliminary data.</text>
</comment>
<sequence>MPYPTNHPYEQTKQGTALEEEPELNQIVIQNIVEKIFETESTKLTKRLARNMNHFPYCEFLVGGRGMGGEREDEKRSAKEDEREEESQSERECSASAEQSQNLDNLEEHPKTHNHRTGLWRQPKKGGHQTTQIDPLVVSSLTDMTRRAEHDREMELFIIIKGTKATADEERMETEKWSVKKTGGCLSDDFCVFFEKGRYVRACLSESNPVIKRQEGGIVDESVEMCVIENGVIWVGLMMLTKSNQHILLSFKAEQKVLRPATSLVIQCSNCSDTHNYGQRVSDQIFIPQVSCQESFEVESGE</sequence>
<accession>A0ABQ9Y7C1</accession>